<dbReference type="CDD" id="cd17535">
    <property type="entry name" value="REC_NarL-like"/>
    <property type="match status" value="1"/>
</dbReference>
<gene>
    <name evidence="8" type="ORF">EV386_2123</name>
</gene>
<dbReference type="PROSITE" id="PS50110">
    <property type="entry name" value="RESPONSE_REGULATORY"/>
    <property type="match status" value="1"/>
</dbReference>
<dbReference type="AlphaFoldDB" id="A0A4Q7M592"/>
<dbReference type="InterPro" id="IPR039420">
    <property type="entry name" value="WalR-like"/>
</dbReference>
<proteinExistence type="predicted"/>
<dbReference type="InterPro" id="IPR058245">
    <property type="entry name" value="NreC/VraR/RcsB-like_REC"/>
</dbReference>
<keyword evidence="3" id="KW-0238">DNA-binding</keyword>
<evidence type="ECO:0000313" key="9">
    <source>
        <dbReference type="Proteomes" id="UP000293852"/>
    </source>
</evidence>
<accession>A0A4Q7M592</accession>
<dbReference type="GO" id="GO:0000160">
    <property type="term" value="P:phosphorelay signal transduction system"/>
    <property type="evidence" value="ECO:0007669"/>
    <property type="project" value="InterPro"/>
</dbReference>
<dbReference type="GO" id="GO:0003677">
    <property type="term" value="F:DNA binding"/>
    <property type="evidence" value="ECO:0007669"/>
    <property type="project" value="UniProtKB-KW"/>
</dbReference>
<dbReference type="InterPro" id="IPR016032">
    <property type="entry name" value="Sig_transdc_resp-reg_C-effctor"/>
</dbReference>
<evidence type="ECO:0000256" key="3">
    <source>
        <dbReference type="ARBA" id="ARBA00023125"/>
    </source>
</evidence>
<keyword evidence="2" id="KW-0805">Transcription regulation</keyword>
<comment type="caution">
    <text evidence="8">The sequence shown here is derived from an EMBL/GenBank/DDBJ whole genome shotgun (WGS) entry which is preliminary data.</text>
</comment>
<dbReference type="InterPro" id="IPR000792">
    <property type="entry name" value="Tscrpt_reg_LuxR_C"/>
</dbReference>
<keyword evidence="4" id="KW-0804">Transcription</keyword>
<dbReference type="SMART" id="SM00448">
    <property type="entry name" value="REC"/>
    <property type="match status" value="1"/>
</dbReference>
<sequence length="231" mass="24241">MSEAPGSVTVVTRVLIVDDDPLVRRLLHTVLTAQGIDVVGQAADGDEVVTQVAEHHPDVVLLDLQMPRLGGLGALDELRRAGLDVAVVVLSSFGTDETVLAALERGAVGFLGKDDDPDRIAQQVRVAASGRAVAGQQAVDALVRHVTADPARGVRAEAQSRLALLTDREREVASWLPHGLSNPQISARLYLGEGTVKSHLSSALTKLGLSGREQLAVLVDRAGATASLRAP</sequence>
<keyword evidence="9" id="KW-1185">Reference proteome</keyword>
<dbReference type="PRINTS" id="PR00038">
    <property type="entry name" value="HTHLUXR"/>
</dbReference>
<dbReference type="PANTHER" id="PTHR43214">
    <property type="entry name" value="TWO-COMPONENT RESPONSE REGULATOR"/>
    <property type="match status" value="1"/>
</dbReference>
<dbReference type="Pfam" id="PF00072">
    <property type="entry name" value="Response_reg"/>
    <property type="match status" value="1"/>
</dbReference>
<name>A0A4Q7M592_9MICO</name>
<evidence type="ECO:0000256" key="1">
    <source>
        <dbReference type="ARBA" id="ARBA00022553"/>
    </source>
</evidence>
<evidence type="ECO:0000259" key="7">
    <source>
        <dbReference type="PROSITE" id="PS50110"/>
    </source>
</evidence>
<reference evidence="8 9" key="1">
    <citation type="submission" date="2019-02" db="EMBL/GenBank/DDBJ databases">
        <title>Sequencing the genomes of 1000 actinobacteria strains.</title>
        <authorList>
            <person name="Klenk H.-P."/>
        </authorList>
    </citation>
    <scope>NUCLEOTIDE SEQUENCE [LARGE SCALE GENOMIC DNA]</scope>
    <source>
        <strain evidence="8 9">DSM 16932</strain>
    </source>
</reference>
<dbReference type="EMBL" id="SGWX01000001">
    <property type="protein sequence ID" value="RZS61812.1"/>
    <property type="molecule type" value="Genomic_DNA"/>
</dbReference>
<feature type="modified residue" description="4-aspartylphosphate" evidence="5">
    <location>
        <position position="63"/>
    </location>
</feature>
<feature type="domain" description="Response regulatory" evidence="7">
    <location>
        <begin position="13"/>
        <end position="128"/>
    </location>
</feature>
<feature type="domain" description="HTH luxR-type" evidence="6">
    <location>
        <begin position="158"/>
        <end position="223"/>
    </location>
</feature>
<organism evidence="8 9">
    <name type="scientific">Xylanimonas ulmi</name>
    <dbReference type="NCBI Taxonomy" id="228973"/>
    <lineage>
        <taxon>Bacteria</taxon>
        <taxon>Bacillati</taxon>
        <taxon>Actinomycetota</taxon>
        <taxon>Actinomycetes</taxon>
        <taxon>Micrococcales</taxon>
        <taxon>Promicromonosporaceae</taxon>
        <taxon>Xylanimonas</taxon>
    </lineage>
</organism>
<dbReference type="PROSITE" id="PS50043">
    <property type="entry name" value="HTH_LUXR_2"/>
    <property type="match status" value="1"/>
</dbReference>
<dbReference type="Gene3D" id="3.40.50.2300">
    <property type="match status" value="1"/>
</dbReference>
<keyword evidence="1 5" id="KW-0597">Phosphoprotein</keyword>
<dbReference type="Proteomes" id="UP000293852">
    <property type="component" value="Unassembled WGS sequence"/>
</dbReference>
<dbReference type="SMART" id="SM00421">
    <property type="entry name" value="HTH_LUXR"/>
    <property type="match status" value="1"/>
</dbReference>
<dbReference type="GO" id="GO:0006355">
    <property type="term" value="P:regulation of DNA-templated transcription"/>
    <property type="evidence" value="ECO:0007669"/>
    <property type="project" value="InterPro"/>
</dbReference>
<evidence type="ECO:0000256" key="5">
    <source>
        <dbReference type="PROSITE-ProRule" id="PRU00169"/>
    </source>
</evidence>
<dbReference type="CDD" id="cd06170">
    <property type="entry name" value="LuxR_C_like"/>
    <property type="match status" value="1"/>
</dbReference>
<dbReference type="SUPFAM" id="SSF52172">
    <property type="entry name" value="CheY-like"/>
    <property type="match status" value="1"/>
</dbReference>
<protein>
    <submittedName>
        <fullName evidence="8">LuxR family two component transcriptional regulator</fullName>
    </submittedName>
</protein>
<dbReference type="InterPro" id="IPR011006">
    <property type="entry name" value="CheY-like_superfamily"/>
</dbReference>
<dbReference type="Pfam" id="PF00196">
    <property type="entry name" value="GerE"/>
    <property type="match status" value="1"/>
</dbReference>
<evidence type="ECO:0000256" key="2">
    <source>
        <dbReference type="ARBA" id="ARBA00023015"/>
    </source>
</evidence>
<evidence type="ECO:0000259" key="6">
    <source>
        <dbReference type="PROSITE" id="PS50043"/>
    </source>
</evidence>
<dbReference type="InterPro" id="IPR036388">
    <property type="entry name" value="WH-like_DNA-bd_sf"/>
</dbReference>
<dbReference type="InterPro" id="IPR001789">
    <property type="entry name" value="Sig_transdc_resp-reg_receiver"/>
</dbReference>
<dbReference type="PANTHER" id="PTHR43214:SF24">
    <property type="entry name" value="TRANSCRIPTIONAL REGULATORY PROTEIN NARL-RELATED"/>
    <property type="match status" value="1"/>
</dbReference>
<dbReference type="Gene3D" id="1.10.10.10">
    <property type="entry name" value="Winged helix-like DNA-binding domain superfamily/Winged helix DNA-binding domain"/>
    <property type="match status" value="1"/>
</dbReference>
<evidence type="ECO:0000256" key="4">
    <source>
        <dbReference type="ARBA" id="ARBA00023163"/>
    </source>
</evidence>
<dbReference type="PROSITE" id="PS00622">
    <property type="entry name" value="HTH_LUXR_1"/>
    <property type="match status" value="1"/>
</dbReference>
<evidence type="ECO:0000313" key="8">
    <source>
        <dbReference type="EMBL" id="RZS61812.1"/>
    </source>
</evidence>
<dbReference type="SUPFAM" id="SSF46894">
    <property type="entry name" value="C-terminal effector domain of the bipartite response regulators"/>
    <property type="match status" value="1"/>
</dbReference>